<dbReference type="InterPro" id="IPR004378">
    <property type="entry name" value="F420H2_quin_Rdtase"/>
</dbReference>
<feature type="region of interest" description="Disordered" evidence="1">
    <location>
        <begin position="1"/>
        <end position="27"/>
    </location>
</feature>
<dbReference type="InterPro" id="IPR012349">
    <property type="entry name" value="Split_barrel_FMN-bd"/>
</dbReference>
<proteinExistence type="predicted"/>
<dbReference type="Pfam" id="PF04075">
    <property type="entry name" value="F420H2_quin_red"/>
    <property type="match status" value="1"/>
</dbReference>
<dbReference type="GO" id="GO:0016491">
    <property type="term" value="F:oxidoreductase activity"/>
    <property type="evidence" value="ECO:0007669"/>
    <property type="project" value="InterPro"/>
</dbReference>
<dbReference type="EMBL" id="PJMW01000002">
    <property type="protein sequence ID" value="PKV80684.1"/>
    <property type="molecule type" value="Genomic_DNA"/>
</dbReference>
<evidence type="ECO:0000313" key="2">
    <source>
        <dbReference type="EMBL" id="PKV80684.1"/>
    </source>
</evidence>
<name>A0A2N3VGC7_9NOCA</name>
<keyword evidence="3" id="KW-1185">Reference proteome</keyword>
<dbReference type="AlphaFoldDB" id="A0A2N3VGC7"/>
<sequence>MGVGQNRAQQHLGGRCRGGGEGRSQERGDVITAVARLGPGYGATGPLAHRVEEQRATGRPPPLLETTGRRTGLARRTPIGGRRVGDSFWLVSDHGTASPYVLNIVANPRVRLRVGARWHTGTAHPLPADDSRARLRELPRFNSMMVRALGTNLLTIRIDLDPNGKP</sequence>
<gene>
    <name evidence="2" type="ORF">ATK86_5117</name>
</gene>
<organism evidence="2 3">
    <name type="scientific">Nocardia fluminea</name>
    <dbReference type="NCBI Taxonomy" id="134984"/>
    <lineage>
        <taxon>Bacteria</taxon>
        <taxon>Bacillati</taxon>
        <taxon>Actinomycetota</taxon>
        <taxon>Actinomycetes</taxon>
        <taxon>Mycobacteriales</taxon>
        <taxon>Nocardiaceae</taxon>
        <taxon>Nocardia</taxon>
    </lineage>
</organism>
<evidence type="ECO:0000256" key="1">
    <source>
        <dbReference type="SAM" id="MobiDB-lite"/>
    </source>
</evidence>
<dbReference type="Gene3D" id="2.30.110.10">
    <property type="entry name" value="Electron Transport, Fmn-binding Protein, Chain A"/>
    <property type="match status" value="1"/>
</dbReference>
<reference evidence="2 3" key="1">
    <citation type="submission" date="2017-12" db="EMBL/GenBank/DDBJ databases">
        <title>Sequencing the genomes of 1000 Actinobacteria strains.</title>
        <authorList>
            <person name="Klenk H.-P."/>
        </authorList>
    </citation>
    <scope>NUCLEOTIDE SEQUENCE [LARGE SCALE GENOMIC DNA]</scope>
    <source>
        <strain evidence="2 3">DSM 44489</strain>
    </source>
</reference>
<accession>A0A2N3VGC7</accession>
<dbReference type="NCBIfam" id="TIGR00026">
    <property type="entry name" value="hi_GC_TIGR00026"/>
    <property type="match status" value="1"/>
</dbReference>
<evidence type="ECO:0000313" key="3">
    <source>
        <dbReference type="Proteomes" id="UP000233766"/>
    </source>
</evidence>
<protein>
    <submittedName>
        <fullName evidence="2">Deazaflavin-dependent oxidoreductase (Nitroreductase family)</fullName>
    </submittedName>
</protein>
<comment type="caution">
    <text evidence="2">The sequence shown here is derived from an EMBL/GenBank/DDBJ whole genome shotgun (WGS) entry which is preliminary data.</text>
</comment>
<feature type="compositionally biased region" description="Basic and acidic residues" evidence="1">
    <location>
        <begin position="18"/>
        <end position="27"/>
    </location>
</feature>
<dbReference type="Proteomes" id="UP000233766">
    <property type="component" value="Unassembled WGS sequence"/>
</dbReference>